<dbReference type="InterPro" id="IPR035941">
    <property type="entry name" value="FGD1-4_PH2"/>
</dbReference>
<dbReference type="InterPro" id="IPR035899">
    <property type="entry name" value="DBL_dom_sf"/>
</dbReference>
<dbReference type="FunFam" id="1.20.900.10:FF:000013">
    <property type="entry name" value="FYVE, RhoGEF and PH domain-containing protein 4"/>
    <property type="match status" value="1"/>
</dbReference>
<dbReference type="SUPFAM" id="SSF50729">
    <property type="entry name" value="PH domain-like"/>
    <property type="match status" value="2"/>
</dbReference>
<feature type="region of interest" description="Disordered" evidence="13">
    <location>
        <begin position="729"/>
        <end position="756"/>
    </location>
</feature>
<keyword evidence="5" id="KW-0344">Guanine-nucleotide releasing factor</keyword>
<dbReference type="CDD" id="cd15741">
    <property type="entry name" value="FYVE_FGD1_2_4"/>
    <property type="match status" value="1"/>
</dbReference>
<keyword evidence="11" id="KW-0966">Cell projection</keyword>
<dbReference type="SUPFAM" id="SSF48065">
    <property type="entry name" value="DBL homology domain (DH-domain)"/>
    <property type="match status" value="1"/>
</dbReference>
<evidence type="ECO:0000256" key="11">
    <source>
        <dbReference type="ARBA" id="ARBA00023273"/>
    </source>
</evidence>
<feature type="domain" description="PH" evidence="14">
    <location>
        <begin position="625"/>
        <end position="726"/>
    </location>
</feature>
<protein>
    <recommendedName>
        <fullName evidence="19">FYVE, RhoGEF and PH domain containing 1</fullName>
    </recommendedName>
</protein>
<dbReference type="PROSITE" id="PS50003">
    <property type="entry name" value="PH_DOMAIN"/>
    <property type="match status" value="2"/>
</dbReference>
<reference evidence="17" key="3">
    <citation type="submission" date="2025-09" db="UniProtKB">
        <authorList>
            <consortium name="Ensembl"/>
        </authorList>
    </citation>
    <scope>IDENTIFICATION</scope>
</reference>
<keyword evidence="9" id="KW-0862">Zinc</keyword>
<proteinExistence type="predicted"/>
<dbReference type="Ensembl" id="ENSGWIT00000030690.1">
    <property type="protein sequence ID" value="ENSGWIP00000028132.1"/>
    <property type="gene ID" value="ENSGWIG00000014220.1"/>
</dbReference>
<accession>A0A8C5GC79</accession>
<feature type="compositionally biased region" description="Pro residues" evidence="13">
    <location>
        <begin position="9"/>
        <end position="19"/>
    </location>
</feature>
<dbReference type="SMART" id="SM00233">
    <property type="entry name" value="PH"/>
    <property type="match status" value="2"/>
</dbReference>
<dbReference type="PANTHER" id="PTHR12673">
    <property type="entry name" value="FACIOGENITAL DYSPLASIA PROTEIN"/>
    <property type="match status" value="1"/>
</dbReference>
<comment type="subcellular location">
    <subcellularLocation>
        <location evidence="2">Cell projection</location>
    </subcellularLocation>
    <subcellularLocation>
        <location evidence="1">Cytoplasm</location>
        <location evidence="1">Cytoskeleton</location>
    </subcellularLocation>
</comment>
<dbReference type="GO" id="GO:0005737">
    <property type="term" value="C:cytoplasm"/>
    <property type="evidence" value="ECO:0007669"/>
    <property type="project" value="TreeGrafter"/>
</dbReference>
<dbReference type="InterPro" id="IPR001849">
    <property type="entry name" value="PH_domain"/>
</dbReference>
<keyword evidence="10" id="KW-0206">Cytoskeleton</keyword>
<evidence type="ECO:0000256" key="13">
    <source>
        <dbReference type="SAM" id="MobiDB-lite"/>
    </source>
</evidence>
<dbReference type="CDD" id="cd13236">
    <property type="entry name" value="PH2_FGD1-4"/>
    <property type="match status" value="1"/>
</dbReference>
<feature type="region of interest" description="Disordered" evidence="13">
    <location>
        <begin position="53"/>
        <end position="109"/>
    </location>
</feature>
<dbReference type="InterPro" id="IPR051092">
    <property type="entry name" value="FYVE_RhoGEF_PH"/>
</dbReference>
<feature type="domain" description="PH" evidence="14">
    <location>
        <begin position="395"/>
        <end position="494"/>
    </location>
</feature>
<evidence type="ECO:0008006" key="19">
    <source>
        <dbReference type="Google" id="ProtNLM"/>
    </source>
</evidence>
<dbReference type="Gene3D" id="1.20.900.10">
    <property type="entry name" value="Dbl homology (DH) domain"/>
    <property type="match status" value="1"/>
</dbReference>
<dbReference type="GO" id="GO:0005856">
    <property type="term" value="C:cytoskeleton"/>
    <property type="evidence" value="ECO:0007669"/>
    <property type="project" value="UniProtKB-SubCell"/>
</dbReference>
<feature type="compositionally biased region" description="Low complexity" evidence="13">
    <location>
        <begin position="78"/>
        <end position="90"/>
    </location>
</feature>
<keyword evidence="3" id="KW-0963">Cytoplasm</keyword>
<dbReference type="GO" id="GO:0008270">
    <property type="term" value="F:zinc ion binding"/>
    <property type="evidence" value="ECO:0007669"/>
    <property type="project" value="UniProtKB-KW"/>
</dbReference>
<organism evidence="17 18">
    <name type="scientific">Gouania willdenowi</name>
    <name type="common">Blunt-snouted clingfish</name>
    <name type="synonym">Lepadogaster willdenowi</name>
    <dbReference type="NCBI Taxonomy" id="441366"/>
    <lineage>
        <taxon>Eukaryota</taxon>
        <taxon>Metazoa</taxon>
        <taxon>Chordata</taxon>
        <taxon>Craniata</taxon>
        <taxon>Vertebrata</taxon>
        <taxon>Euteleostomi</taxon>
        <taxon>Actinopterygii</taxon>
        <taxon>Neopterygii</taxon>
        <taxon>Teleostei</taxon>
        <taxon>Neoteleostei</taxon>
        <taxon>Acanthomorphata</taxon>
        <taxon>Ovalentaria</taxon>
        <taxon>Blenniimorphae</taxon>
        <taxon>Blenniiformes</taxon>
        <taxon>Gobiesocoidei</taxon>
        <taxon>Gobiesocidae</taxon>
        <taxon>Gobiesocinae</taxon>
        <taxon>Gouania</taxon>
    </lineage>
</organism>
<feature type="region of interest" description="Disordered" evidence="13">
    <location>
        <begin position="1"/>
        <end position="40"/>
    </location>
</feature>
<feature type="domain" description="FYVE-type" evidence="16">
    <location>
        <begin position="536"/>
        <end position="596"/>
    </location>
</feature>
<dbReference type="PROSITE" id="PS50010">
    <property type="entry name" value="DH_2"/>
    <property type="match status" value="1"/>
</dbReference>
<dbReference type="Pfam" id="PF00621">
    <property type="entry name" value="RhoGEF"/>
    <property type="match status" value="1"/>
</dbReference>
<feature type="domain" description="DH" evidence="15">
    <location>
        <begin position="178"/>
        <end position="366"/>
    </location>
</feature>
<dbReference type="InterPro" id="IPR013083">
    <property type="entry name" value="Znf_RING/FYVE/PHD"/>
</dbReference>
<dbReference type="CDD" id="cd00160">
    <property type="entry name" value="RhoGEF"/>
    <property type="match status" value="1"/>
</dbReference>
<dbReference type="GO" id="GO:0042995">
    <property type="term" value="C:cell projection"/>
    <property type="evidence" value="ECO:0007669"/>
    <property type="project" value="UniProtKB-SubCell"/>
</dbReference>
<dbReference type="GO" id="GO:0046847">
    <property type="term" value="P:filopodium assembly"/>
    <property type="evidence" value="ECO:0007669"/>
    <property type="project" value="TreeGrafter"/>
</dbReference>
<evidence type="ECO:0000256" key="1">
    <source>
        <dbReference type="ARBA" id="ARBA00004245"/>
    </source>
</evidence>
<evidence type="ECO:0000256" key="12">
    <source>
        <dbReference type="PROSITE-ProRule" id="PRU00091"/>
    </source>
</evidence>
<keyword evidence="18" id="KW-1185">Reference proteome</keyword>
<keyword evidence="7" id="KW-0677">Repeat</keyword>
<dbReference type="AlphaFoldDB" id="A0A8C5GC79"/>
<dbReference type="GO" id="GO:0007010">
    <property type="term" value="P:cytoskeleton organization"/>
    <property type="evidence" value="ECO:0007669"/>
    <property type="project" value="TreeGrafter"/>
</dbReference>
<dbReference type="InterPro" id="IPR017455">
    <property type="entry name" value="Znf_FYVE-rel"/>
</dbReference>
<dbReference type="FunFam" id="2.30.29.30:FF:000102">
    <property type="entry name" value="FYVE, RhoGEF and PH domain-containing protein 4"/>
    <property type="match status" value="1"/>
</dbReference>
<evidence type="ECO:0000256" key="6">
    <source>
        <dbReference type="ARBA" id="ARBA00022723"/>
    </source>
</evidence>
<evidence type="ECO:0000256" key="10">
    <source>
        <dbReference type="ARBA" id="ARBA00023212"/>
    </source>
</evidence>
<evidence type="ECO:0000256" key="3">
    <source>
        <dbReference type="ARBA" id="ARBA00022490"/>
    </source>
</evidence>
<evidence type="ECO:0000256" key="8">
    <source>
        <dbReference type="ARBA" id="ARBA00022771"/>
    </source>
</evidence>
<evidence type="ECO:0000256" key="9">
    <source>
        <dbReference type="ARBA" id="ARBA00022833"/>
    </source>
</evidence>
<evidence type="ECO:0000256" key="2">
    <source>
        <dbReference type="ARBA" id="ARBA00004316"/>
    </source>
</evidence>
<dbReference type="PANTHER" id="PTHR12673:SF79">
    <property type="entry name" value="FYVE, RHOGEF AND PH DOMAIN-CONTAINING PROTEIN 1"/>
    <property type="match status" value="1"/>
</dbReference>
<dbReference type="InterPro" id="IPR000219">
    <property type="entry name" value="DH_dom"/>
</dbReference>
<dbReference type="Gene3D" id="3.30.40.10">
    <property type="entry name" value="Zinc/RING finger domain, C3HC4 (zinc finger)"/>
    <property type="match status" value="1"/>
</dbReference>
<feature type="compositionally biased region" description="Acidic residues" evidence="13">
    <location>
        <begin position="739"/>
        <end position="756"/>
    </location>
</feature>
<evidence type="ECO:0000313" key="18">
    <source>
        <dbReference type="Proteomes" id="UP000694680"/>
    </source>
</evidence>
<dbReference type="InterPro" id="IPR011993">
    <property type="entry name" value="PH-like_dom_sf"/>
</dbReference>
<dbReference type="Gene3D" id="2.30.29.30">
    <property type="entry name" value="Pleckstrin-homology domain (PH domain)/Phosphotyrosine-binding domain (PTB)"/>
    <property type="match status" value="2"/>
</dbReference>
<sequence>TPRPRPRAPQKPLPPPPGRALPFDPRGRTPPLRADGTASPTCVLSLIEKFERASEKHLDDDDAVVVEMRDPTPPSDQSELPSERLSLPSSQTDGKLANRDSGIDSISSPSHSEELCFAGVDEGEEAYPCSPALRPCSATRSRREFSEDSDEEEAELTLVLTTPKTDMQETAELSVQQRVFNIANELLLTETAYVSKLHLLDQVFCLRLLEEARSRSSFPCDVVHGIFSNICSIYCFHQQFLLPALQKRMEEWNSNPRIGDILQKLAPFLKMYGEYVKNFDRSMELVNVWMERSAPFKAIVQETQREERCGNLTLQHHMLEPVQRIPRYELLLKDYLHRLPEDDQDHRDAQKSLELIATAAEHSNAAIRKMERMRKLLKVYELLGGEEDIVNPTNELIKEGHILKLSNKNGSTQDRYLILFNDRLLYCVPKLRLIGQKYGVRARINVDGMELKETSSVAVPRTFLVSGKQRSLELQARTEVEKRDWIQAIQATIQRHEQTVESFRHLTCSLRDDESTPPHSPSCVELGKRAPTPIREKEVTLCMKCQEPFNAITKRRHHCKACGHVVCGKCSEFRARLSYDNNRTNRVCVDCYAMLVGVCPSQVGLSSSSQRRRSILEAFEAYCKNSVICSFLYHMEKGGGRGWTKAWFVIPENEPLVLYVYGAPQDVKAQRSIPLIGFEVALPESCDRLERRHAFKISQSHLTLYFSAEGEELQRRWMDILSRAGRGEEPPLHRPIVESLEEEGEELGTANEEENT</sequence>
<name>A0A8C5GC79_GOUWI</name>
<dbReference type="SMART" id="SM00325">
    <property type="entry name" value="RhoGEF"/>
    <property type="match status" value="1"/>
</dbReference>
<dbReference type="FunFam" id="3.30.40.10:FF:000061">
    <property type="entry name" value="FYVE, RhoGEF and PH domain containing 1"/>
    <property type="match status" value="1"/>
</dbReference>
<evidence type="ECO:0000313" key="17">
    <source>
        <dbReference type="Ensembl" id="ENSGWIP00000028132.1"/>
    </source>
</evidence>
<dbReference type="Proteomes" id="UP000694680">
    <property type="component" value="Chromosome 7"/>
</dbReference>
<dbReference type="GO" id="GO:0005085">
    <property type="term" value="F:guanyl-nucleotide exchange factor activity"/>
    <property type="evidence" value="ECO:0007669"/>
    <property type="project" value="UniProtKB-KW"/>
</dbReference>
<evidence type="ECO:0000259" key="16">
    <source>
        <dbReference type="PROSITE" id="PS50178"/>
    </source>
</evidence>
<keyword evidence="4" id="KW-0597">Phosphoprotein</keyword>
<evidence type="ECO:0000256" key="5">
    <source>
        <dbReference type="ARBA" id="ARBA00022658"/>
    </source>
</evidence>
<gene>
    <name evidence="17" type="primary">fgd1</name>
</gene>
<evidence type="ECO:0000259" key="15">
    <source>
        <dbReference type="PROSITE" id="PS50010"/>
    </source>
</evidence>
<reference evidence="17" key="2">
    <citation type="submission" date="2025-08" db="UniProtKB">
        <authorList>
            <consortium name="Ensembl"/>
        </authorList>
    </citation>
    <scope>IDENTIFICATION</scope>
</reference>
<keyword evidence="8 12" id="KW-0863">Zinc-finger</keyword>
<evidence type="ECO:0000256" key="4">
    <source>
        <dbReference type="ARBA" id="ARBA00022553"/>
    </source>
</evidence>
<evidence type="ECO:0000259" key="14">
    <source>
        <dbReference type="PROSITE" id="PS50003"/>
    </source>
</evidence>
<dbReference type="InterPro" id="IPR000306">
    <property type="entry name" value="Znf_FYVE"/>
</dbReference>
<dbReference type="Pfam" id="PF00169">
    <property type="entry name" value="PH"/>
    <property type="match status" value="2"/>
</dbReference>
<dbReference type="Pfam" id="PF01363">
    <property type="entry name" value="FYVE"/>
    <property type="match status" value="1"/>
</dbReference>
<dbReference type="PROSITE" id="PS50178">
    <property type="entry name" value="ZF_FYVE"/>
    <property type="match status" value="1"/>
</dbReference>
<keyword evidence="6" id="KW-0479">Metal-binding</keyword>
<dbReference type="SMART" id="SM00064">
    <property type="entry name" value="FYVE"/>
    <property type="match status" value="1"/>
</dbReference>
<evidence type="ECO:0000256" key="7">
    <source>
        <dbReference type="ARBA" id="ARBA00022737"/>
    </source>
</evidence>
<reference evidence="17" key="1">
    <citation type="submission" date="2020-06" db="EMBL/GenBank/DDBJ databases">
        <authorList>
            <consortium name="Wellcome Sanger Institute Data Sharing"/>
        </authorList>
    </citation>
    <scope>NUCLEOTIDE SEQUENCE [LARGE SCALE GENOMIC DNA]</scope>
</reference>